<organism evidence="14 15">
    <name type="scientific">Mycobacterium dioxanotrophicus</name>
    <dbReference type="NCBI Taxonomy" id="482462"/>
    <lineage>
        <taxon>Bacteria</taxon>
        <taxon>Bacillati</taxon>
        <taxon>Actinomycetota</taxon>
        <taxon>Actinomycetes</taxon>
        <taxon>Mycobacteriales</taxon>
        <taxon>Mycobacteriaceae</taxon>
        <taxon>Mycobacterium</taxon>
    </lineage>
</organism>
<dbReference type="AlphaFoldDB" id="A0A1Y0BXS9"/>
<protein>
    <submittedName>
        <fullName evidence="14">Alkane 1-monooxygenase</fullName>
    </submittedName>
</protein>
<feature type="transmembrane region" description="Helical" evidence="12">
    <location>
        <begin position="237"/>
        <end position="257"/>
    </location>
</feature>
<evidence type="ECO:0000256" key="1">
    <source>
        <dbReference type="ARBA" id="ARBA00004429"/>
    </source>
</evidence>
<evidence type="ECO:0000313" key="15">
    <source>
        <dbReference type="Proteomes" id="UP000195331"/>
    </source>
</evidence>
<dbReference type="OrthoDB" id="4759734at2"/>
<feature type="transmembrane region" description="Helical" evidence="12">
    <location>
        <begin position="27"/>
        <end position="46"/>
    </location>
</feature>
<dbReference type="Proteomes" id="UP000195331">
    <property type="component" value="Chromosome"/>
</dbReference>
<evidence type="ECO:0000313" key="14">
    <source>
        <dbReference type="EMBL" id="ART67709.1"/>
    </source>
</evidence>
<keyword evidence="4" id="KW-0997">Cell inner membrane</keyword>
<dbReference type="RefSeq" id="WP_087073297.1">
    <property type="nucleotide sequence ID" value="NZ_CP020809.1"/>
</dbReference>
<keyword evidence="11 12" id="KW-0472">Membrane</keyword>
<dbReference type="SMR" id="A0A1Y0BXS9"/>
<evidence type="ECO:0000256" key="10">
    <source>
        <dbReference type="ARBA" id="ARBA00023033"/>
    </source>
</evidence>
<name>A0A1Y0BXS9_9MYCO</name>
<feature type="transmembrane region" description="Helical" evidence="12">
    <location>
        <begin position="130"/>
        <end position="150"/>
    </location>
</feature>
<dbReference type="EMBL" id="CP020809">
    <property type="protein sequence ID" value="ART67709.1"/>
    <property type="molecule type" value="Genomic_DNA"/>
</dbReference>
<dbReference type="PANTHER" id="PTHR38674">
    <property type="entry name" value="ALKANE 1-MONOOXYGENASE 1"/>
    <property type="match status" value="1"/>
</dbReference>
<dbReference type="GO" id="GO:0004497">
    <property type="term" value="F:monooxygenase activity"/>
    <property type="evidence" value="ECO:0007669"/>
    <property type="project" value="UniProtKB-KW"/>
</dbReference>
<dbReference type="GO" id="GO:0006629">
    <property type="term" value="P:lipid metabolic process"/>
    <property type="evidence" value="ECO:0007669"/>
    <property type="project" value="InterPro"/>
</dbReference>
<evidence type="ECO:0000256" key="4">
    <source>
        <dbReference type="ARBA" id="ARBA00022519"/>
    </source>
</evidence>
<dbReference type="CDD" id="cd03512">
    <property type="entry name" value="Alkane-hydroxylase"/>
    <property type="match status" value="1"/>
</dbReference>
<evidence type="ECO:0000256" key="7">
    <source>
        <dbReference type="ARBA" id="ARBA00022989"/>
    </source>
</evidence>
<reference evidence="14 15" key="1">
    <citation type="submission" date="2017-04" db="EMBL/GenBank/DDBJ databases">
        <title>Whole Genome Sequence of 1,4-Dioxane Degrading Bacterium Mycobacterium dioxanotrophicus PH-06.</title>
        <authorList>
            <person name="He Y."/>
        </authorList>
    </citation>
    <scope>NUCLEOTIDE SEQUENCE [LARGE SCALE GENOMIC DNA]</scope>
    <source>
        <strain evidence="14 15">PH-06</strain>
    </source>
</reference>
<evidence type="ECO:0000256" key="11">
    <source>
        <dbReference type="ARBA" id="ARBA00023136"/>
    </source>
</evidence>
<evidence type="ECO:0000256" key="8">
    <source>
        <dbReference type="ARBA" id="ARBA00023002"/>
    </source>
</evidence>
<feature type="transmembrane region" description="Helical" evidence="12">
    <location>
        <begin position="106"/>
        <end position="124"/>
    </location>
</feature>
<accession>A0A1Y0BXS9</accession>
<dbReference type="KEGG" id="mdx:BTO20_03125"/>
<comment type="similarity">
    <text evidence="2">Belongs to the fatty acid desaturase type 1 family. AlkB subfamily.</text>
</comment>
<comment type="subcellular location">
    <subcellularLocation>
        <location evidence="1">Cell inner membrane</location>
        <topology evidence="1">Multi-pass membrane protein</topology>
    </subcellularLocation>
</comment>
<keyword evidence="8" id="KW-0560">Oxidoreductase</keyword>
<keyword evidence="9" id="KW-0408">Iron</keyword>
<keyword evidence="15" id="KW-1185">Reference proteome</keyword>
<keyword evidence="7 12" id="KW-1133">Transmembrane helix</keyword>
<evidence type="ECO:0000259" key="13">
    <source>
        <dbReference type="Pfam" id="PF00487"/>
    </source>
</evidence>
<dbReference type="PANTHER" id="PTHR38674:SF1">
    <property type="entry name" value="ALKANE 1-MONOOXYGENASE 1"/>
    <property type="match status" value="1"/>
</dbReference>
<evidence type="ECO:0000256" key="9">
    <source>
        <dbReference type="ARBA" id="ARBA00023004"/>
    </source>
</evidence>
<proteinExistence type="inferred from homology"/>
<dbReference type="InterPro" id="IPR005804">
    <property type="entry name" value="FA_desaturase_dom"/>
</dbReference>
<sequence length="400" mass="45269">MTAGFVTGSYHTGNADLQRSWTDPKRFLWLLGAAVPCLVMLSWLAVTLTGFGGFWWLGALLTFVVIPLLDHIVGTDRSTAPDDVYIDLDNDPWYRWATYLYLPNQYLSLIFACWLWSGGGWVVLSSIDRAGLLVTVGIVGGIGINAAHELGHRNARLERRLSKIALAQTGYGHFFVEHNRGHHVRVATPEDPASSLMGQSLYRFIPRSVTGGLRSAWALEARRFTRRGETPWTSRNNVLNAWLVSVALFGGLAVWFGPVVLPMLIGQAMVGICLLESVNYLEHYGLRRELLATGRYERVSARHSWNSNTLVANVFLYHLQRHSDHHTNPQRRYQSLRSLDEAPHLPYGYGTMFVLSLVPPLWRKVMDPRVVEHYSGRIELAALDPRRRAHLIRRHQMRAA</sequence>
<evidence type="ECO:0000256" key="6">
    <source>
        <dbReference type="ARBA" id="ARBA00022723"/>
    </source>
</evidence>
<evidence type="ECO:0000256" key="3">
    <source>
        <dbReference type="ARBA" id="ARBA00022475"/>
    </source>
</evidence>
<feature type="transmembrane region" description="Helical" evidence="12">
    <location>
        <begin position="52"/>
        <end position="69"/>
    </location>
</feature>
<keyword evidence="3" id="KW-1003">Cell membrane</keyword>
<keyword evidence="10 14" id="KW-0503">Monooxygenase</keyword>
<keyword evidence="5 12" id="KW-0812">Transmembrane</keyword>
<keyword evidence="6" id="KW-0479">Metal-binding</keyword>
<feature type="domain" description="Fatty acid desaturase" evidence="13">
    <location>
        <begin position="133"/>
        <end position="352"/>
    </location>
</feature>
<dbReference type="GO" id="GO:0046872">
    <property type="term" value="F:metal ion binding"/>
    <property type="evidence" value="ECO:0007669"/>
    <property type="project" value="UniProtKB-KW"/>
</dbReference>
<evidence type="ECO:0000256" key="12">
    <source>
        <dbReference type="SAM" id="Phobius"/>
    </source>
</evidence>
<gene>
    <name evidence="14" type="ORF">BTO20_03125</name>
</gene>
<evidence type="ECO:0000256" key="2">
    <source>
        <dbReference type="ARBA" id="ARBA00010823"/>
    </source>
</evidence>
<evidence type="ECO:0000256" key="5">
    <source>
        <dbReference type="ARBA" id="ARBA00022692"/>
    </source>
</evidence>
<dbReference type="GO" id="GO:0005886">
    <property type="term" value="C:plasma membrane"/>
    <property type="evidence" value="ECO:0007669"/>
    <property type="project" value="UniProtKB-SubCell"/>
</dbReference>
<dbReference type="InterPro" id="IPR033885">
    <property type="entry name" value="AlkB/XylM"/>
</dbReference>
<dbReference type="Pfam" id="PF00487">
    <property type="entry name" value="FA_desaturase"/>
    <property type="match status" value="1"/>
</dbReference>